<dbReference type="Proteomes" id="UP001170481">
    <property type="component" value="Unassembled WGS sequence"/>
</dbReference>
<keyword evidence="5 6" id="KW-0472">Membrane</keyword>
<evidence type="ECO:0000256" key="6">
    <source>
        <dbReference type="SAM" id="Phobius"/>
    </source>
</evidence>
<dbReference type="Pfam" id="PF03239">
    <property type="entry name" value="FTR1"/>
    <property type="match status" value="1"/>
</dbReference>
<evidence type="ECO:0000313" key="7">
    <source>
        <dbReference type="EMBL" id="MDO6673000.1"/>
    </source>
</evidence>
<feature type="transmembrane region" description="Helical" evidence="6">
    <location>
        <begin position="182"/>
        <end position="203"/>
    </location>
</feature>
<reference evidence="7" key="1">
    <citation type="submission" date="2023-07" db="EMBL/GenBank/DDBJ databases">
        <title>Genome content predicts the carbon catabolic preferences of heterotrophic bacteria.</title>
        <authorList>
            <person name="Gralka M."/>
        </authorList>
    </citation>
    <scope>NUCLEOTIDE SEQUENCE</scope>
    <source>
        <strain evidence="7">C2R13</strain>
    </source>
</reference>
<dbReference type="AlphaFoldDB" id="A0AAP4U099"/>
<dbReference type="EMBL" id="JAUORK010000018">
    <property type="protein sequence ID" value="MDO6673000.1"/>
    <property type="molecule type" value="Genomic_DNA"/>
</dbReference>
<protein>
    <submittedName>
        <fullName evidence="7">FTR1 family protein</fullName>
    </submittedName>
</protein>
<dbReference type="RefSeq" id="WP_303570557.1">
    <property type="nucleotide sequence ID" value="NZ_JAUORK010000018.1"/>
</dbReference>
<feature type="transmembrane region" description="Helical" evidence="6">
    <location>
        <begin position="244"/>
        <end position="265"/>
    </location>
</feature>
<keyword evidence="4 6" id="KW-1133">Transmembrane helix</keyword>
<dbReference type="PANTHER" id="PTHR31632:SF2">
    <property type="entry name" value="PLASMA MEMBRANE IRON PERMEASE"/>
    <property type="match status" value="1"/>
</dbReference>
<comment type="similarity">
    <text evidence="2">Belongs to the oxidase-dependent Fe transporter (OFeT) (TC 9.A.10.1) family.</text>
</comment>
<evidence type="ECO:0000256" key="3">
    <source>
        <dbReference type="ARBA" id="ARBA00022692"/>
    </source>
</evidence>
<keyword evidence="3 6" id="KW-0812">Transmembrane</keyword>
<proteinExistence type="inferred from homology"/>
<feature type="transmembrane region" description="Helical" evidence="6">
    <location>
        <begin position="38"/>
        <end position="59"/>
    </location>
</feature>
<feature type="transmembrane region" description="Helical" evidence="6">
    <location>
        <begin position="105"/>
        <end position="127"/>
    </location>
</feature>
<organism evidence="7 8">
    <name type="scientific">Cobetia amphilecti</name>
    <dbReference type="NCBI Taxonomy" id="1055104"/>
    <lineage>
        <taxon>Bacteria</taxon>
        <taxon>Pseudomonadati</taxon>
        <taxon>Pseudomonadota</taxon>
        <taxon>Gammaproteobacteria</taxon>
        <taxon>Oceanospirillales</taxon>
        <taxon>Halomonadaceae</taxon>
        <taxon>Cobetia</taxon>
    </lineage>
</organism>
<evidence type="ECO:0000313" key="8">
    <source>
        <dbReference type="Proteomes" id="UP001170481"/>
    </source>
</evidence>
<dbReference type="InterPro" id="IPR004923">
    <property type="entry name" value="FTR1/Fip1/EfeU"/>
</dbReference>
<dbReference type="GO" id="GO:0015093">
    <property type="term" value="F:ferrous iron transmembrane transporter activity"/>
    <property type="evidence" value="ECO:0007669"/>
    <property type="project" value="TreeGrafter"/>
</dbReference>
<dbReference type="PANTHER" id="PTHR31632">
    <property type="entry name" value="IRON TRANSPORTER FTH1"/>
    <property type="match status" value="1"/>
</dbReference>
<comment type="caution">
    <text evidence="7">The sequence shown here is derived from an EMBL/GenBank/DDBJ whole genome shotgun (WGS) entry which is preliminary data.</text>
</comment>
<evidence type="ECO:0000256" key="1">
    <source>
        <dbReference type="ARBA" id="ARBA00004141"/>
    </source>
</evidence>
<name>A0AAP4U099_9GAMM</name>
<feature type="transmembrane region" description="Helical" evidence="6">
    <location>
        <begin position="6"/>
        <end position="26"/>
    </location>
</feature>
<sequence length="286" mass="30665">MFDQILLIVWRESVEAILVIGIMHAWLVQSGTRAGLRYLWGGVVAGLVLAGLMGAALMGANTWLTGTAQEVFQAVLVLTACLLITQMVLWMRTKGRTLKAELESGLASAVSSGSYWGVATLVAIAVAREGAETVVFLYGMGAASLQSGGIASFALAAGLGFALAVATFMALQLGSRLFSWKLFFRVTEILLLLLAASLLMSGLEQLIGLGYLPAGLDPLWDSSWLLDDGSGLGGLLATFAGYRAWPATTMVVGYLGYWVIVASLMKRQRKRERVDQRRQLTARARS</sequence>
<evidence type="ECO:0000256" key="2">
    <source>
        <dbReference type="ARBA" id="ARBA00008333"/>
    </source>
</evidence>
<feature type="transmembrane region" description="Helical" evidence="6">
    <location>
        <begin position="71"/>
        <end position="93"/>
    </location>
</feature>
<evidence type="ECO:0000256" key="5">
    <source>
        <dbReference type="ARBA" id="ARBA00023136"/>
    </source>
</evidence>
<comment type="subcellular location">
    <subcellularLocation>
        <location evidence="1">Membrane</location>
        <topology evidence="1">Multi-pass membrane protein</topology>
    </subcellularLocation>
</comment>
<evidence type="ECO:0000256" key="4">
    <source>
        <dbReference type="ARBA" id="ARBA00022989"/>
    </source>
</evidence>
<accession>A0AAP4U099</accession>
<dbReference type="GO" id="GO:0033573">
    <property type="term" value="C:high-affinity iron permease complex"/>
    <property type="evidence" value="ECO:0007669"/>
    <property type="project" value="InterPro"/>
</dbReference>
<gene>
    <name evidence="7" type="ORF">Q4535_12835</name>
</gene>